<feature type="domain" description="RNA polymerase sigma factor 70 region 4 type 2" evidence="8">
    <location>
        <begin position="111"/>
        <end position="161"/>
    </location>
</feature>
<keyword evidence="10" id="KW-1185">Reference proteome</keyword>
<feature type="compositionally biased region" description="Polar residues" evidence="6">
    <location>
        <begin position="175"/>
        <end position="189"/>
    </location>
</feature>
<evidence type="ECO:0000256" key="5">
    <source>
        <dbReference type="ARBA" id="ARBA00023163"/>
    </source>
</evidence>
<dbReference type="InterPro" id="IPR013249">
    <property type="entry name" value="RNA_pol_sigma70_r4_t2"/>
</dbReference>
<feature type="region of interest" description="Disordered" evidence="6">
    <location>
        <begin position="164"/>
        <end position="231"/>
    </location>
</feature>
<evidence type="ECO:0000256" key="4">
    <source>
        <dbReference type="ARBA" id="ARBA00023125"/>
    </source>
</evidence>
<dbReference type="Pfam" id="PF08281">
    <property type="entry name" value="Sigma70_r4_2"/>
    <property type="match status" value="1"/>
</dbReference>
<keyword evidence="3" id="KW-0731">Sigma factor</keyword>
<dbReference type="InterPro" id="IPR039425">
    <property type="entry name" value="RNA_pol_sigma-70-like"/>
</dbReference>
<evidence type="ECO:0000259" key="8">
    <source>
        <dbReference type="Pfam" id="PF08281"/>
    </source>
</evidence>
<comment type="caution">
    <text evidence="9">The sequence shown here is derived from an EMBL/GenBank/DDBJ whole genome shotgun (WGS) entry which is preliminary data.</text>
</comment>
<dbReference type="SUPFAM" id="SSF88659">
    <property type="entry name" value="Sigma3 and sigma4 domains of RNA polymerase sigma factors"/>
    <property type="match status" value="1"/>
</dbReference>
<sequence>MRTLKPDREARFRALYADAYADVLAFAQRRGHPSHAEDVAAEAFLVVWRRFDQAPRRPDEVRAWIFGIARNCLLNAQRGSGRRDALAVRIATLSPVPGGEHDDDTVALLDLAAAWKRLTPAEQETLSLNVFEELTSAQAARVLGISGAGYRIRLMRARRSLRRHLDPRPADEQPKNAQSANPGPANTQPDDTRPANAQPANDQRAPAHPLRHQGTATSPRPVDDAMMEAQP</sequence>
<evidence type="ECO:0000256" key="3">
    <source>
        <dbReference type="ARBA" id="ARBA00023082"/>
    </source>
</evidence>
<dbReference type="PANTHER" id="PTHR43133:SF8">
    <property type="entry name" value="RNA POLYMERASE SIGMA FACTOR HI_1459-RELATED"/>
    <property type="match status" value="1"/>
</dbReference>
<dbReference type="NCBIfam" id="TIGR02937">
    <property type="entry name" value="sigma70-ECF"/>
    <property type="match status" value="1"/>
</dbReference>
<feature type="domain" description="RNA polymerase sigma-70 region 2" evidence="7">
    <location>
        <begin position="16"/>
        <end position="82"/>
    </location>
</feature>
<dbReference type="PANTHER" id="PTHR43133">
    <property type="entry name" value="RNA POLYMERASE ECF-TYPE SIGMA FACTO"/>
    <property type="match status" value="1"/>
</dbReference>
<evidence type="ECO:0000256" key="6">
    <source>
        <dbReference type="SAM" id="MobiDB-lite"/>
    </source>
</evidence>
<dbReference type="InterPro" id="IPR013325">
    <property type="entry name" value="RNA_pol_sigma_r2"/>
</dbReference>
<gene>
    <name evidence="9" type="ORF">KOI35_16495</name>
</gene>
<proteinExistence type="inferred from homology"/>
<evidence type="ECO:0000259" key="7">
    <source>
        <dbReference type="Pfam" id="PF04542"/>
    </source>
</evidence>
<keyword evidence="4" id="KW-0238">DNA-binding</keyword>
<name>A0ABS5YQV6_9ACTN</name>
<comment type="similarity">
    <text evidence="1">Belongs to the sigma-70 factor family. ECF subfamily.</text>
</comment>
<evidence type="ECO:0000256" key="2">
    <source>
        <dbReference type="ARBA" id="ARBA00023015"/>
    </source>
</evidence>
<dbReference type="Gene3D" id="1.10.1740.10">
    <property type="match status" value="1"/>
</dbReference>
<dbReference type="EMBL" id="JAHKKG010000005">
    <property type="protein sequence ID" value="MBU2665103.1"/>
    <property type="molecule type" value="Genomic_DNA"/>
</dbReference>
<dbReference type="InterPro" id="IPR036388">
    <property type="entry name" value="WH-like_DNA-bd_sf"/>
</dbReference>
<dbReference type="InterPro" id="IPR007627">
    <property type="entry name" value="RNA_pol_sigma70_r2"/>
</dbReference>
<dbReference type="SUPFAM" id="SSF88946">
    <property type="entry name" value="Sigma2 domain of RNA polymerase sigma factors"/>
    <property type="match status" value="1"/>
</dbReference>
<organism evidence="9 10">
    <name type="scientific">Paractinoplanes bogorensis</name>
    <dbReference type="NCBI Taxonomy" id="1610840"/>
    <lineage>
        <taxon>Bacteria</taxon>
        <taxon>Bacillati</taxon>
        <taxon>Actinomycetota</taxon>
        <taxon>Actinomycetes</taxon>
        <taxon>Micromonosporales</taxon>
        <taxon>Micromonosporaceae</taxon>
        <taxon>Paractinoplanes</taxon>
    </lineage>
</organism>
<reference evidence="9 10" key="1">
    <citation type="submission" date="2021-06" db="EMBL/GenBank/DDBJ databases">
        <title>Actinoplanes lichenicola sp. nov., and Actinoplanes ovalisporus sp. nov., isolated from lichen in Thailand.</title>
        <authorList>
            <person name="Saeng-In P."/>
            <person name="Kanchanasin P."/>
            <person name="Yuki M."/>
            <person name="Kudo T."/>
            <person name="Ohkuma M."/>
            <person name="Phongsopitanun W."/>
            <person name="Tanasupawat S."/>
        </authorList>
    </citation>
    <scope>NUCLEOTIDE SEQUENCE [LARGE SCALE GENOMIC DNA]</scope>
    <source>
        <strain evidence="9 10">NBRC 110975</strain>
    </source>
</reference>
<dbReference type="InterPro" id="IPR014284">
    <property type="entry name" value="RNA_pol_sigma-70_dom"/>
</dbReference>
<protein>
    <submittedName>
        <fullName evidence="9">RNA polymerase sigma factor</fullName>
    </submittedName>
</protein>
<dbReference type="RefSeq" id="WP_215788339.1">
    <property type="nucleotide sequence ID" value="NZ_JAHKKG010000005.1"/>
</dbReference>
<evidence type="ECO:0000256" key="1">
    <source>
        <dbReference type="ARBA" id="ARBA00010641"/>
    </source>
</evidence>
<feature type="compositionally biased region" description="Basic and acidic residues" evidence="6">
    <location>
        <begin position="164"/>
        <end position="174"/>
    </location>
</feature>
<keyword evidence="5" id="KW-0804">Transcription</keyword>
<dbReference type="Gene3D" id="1.10.10.10">
    <property type="entry name" value="Winged helix-like DNA-binding domain superfamily/Winged helix DNA-binding domain"/>
    <property type="match status" value="1"/>
</dbReference>
<evidence type="ECO:0000313" key="9">
    <source>
        <dbReference type="EMBL" id="MBU2665103.1"/>
    </source>
</evidence>
<accession>A0ABS5YQV6</accession>
<evidence type="ECO:0000313" key="10">
    <source>
        <dbReference type="Proteomes" id="UP001519654"/>
    </source>
</evidence>
<keyword evidence="2" id="KW-0805">Transcription regulation</keyword>
<dbReference type="InterPro" id="IPR013324">
    <property type="entry name" value="RNA_pol_sigma_r3/r4-like"/>
</dbReference>
<dbReference type="Pfam" id="PF04542">
    <property type="entry name" value="Sigma70_r2"/>
    <property type="match status" value="1"/>
</dbReference>
<dbReference type="Proteomes" id="UP001519654">
    <property type="component" value="Unassembled WGS sequence"/>
</dbReference>